<evidence type="ECO:0000256" key="2">
    <source>
        <dbReference type="ARBA" id="ARBA00010337"/>
    </source>
</evidence>
<evidence type="ECO:0000256" key="5">
    <source>
        <dbReference type="ARBA" id="ARBA00023212"/>
    </source>
</evidence>
<dbReference type="GO" id="GO:0000278">
    <property type="term" value="P:mitotic cell cycle"/>
    <property type="evidence" value="ECO:0007669"/>
    <property type="project" value="TreeGrafter"/>
</dbReference>
<feature type="compositionally biased region" description="Acidic residues" evidence="6">
    <location>
        <begin position="837"/>
        <end position="872"/>
    </location>
</feature>
<dbReference type="InterPro" id="IPR040457">
    <property type="entry name" value="GCP_C"/>
</dbReference>
<dbReference type="Pfam" id="PF17681">
    <property type="entry name" value="GCP_N_terminal"/>
    <property type="match status" value="1"/>
</dbReference>
<dbReference type="InterPro" id="IPR042241">
    <property type="entry name" value="GCP_C_sf"/>
</dbReference>
<evidence type="ECO:0000256" key="6">
    <source>
        <dbReference type="SAM" id="MobiDB-lite"/>
    </source>
</evidence>
<dbReference type="GO" id="GO:0051011">
    <property type="term" value="F:microtubule minus-end binding"/>
    <property type="evidence" value="ECO:0007669"/>
    <property type="project" value="TreeGrafter"/>
</dbReference>
<proteinExistence type="inferred from homology"/>
<dbReference type="GO" id="GO:0000930">
    <property type="term" value="C:gamma-tubulin complex"/>
    <property type="evidence" value="ECO:0007669"/>
    <property type="project" value="TreeGrafter"/>
</dbReference>
<feature type="domain" description="Gamma tubulin complex component C-terminal" evidence="7">
    <location>
        <begin position="499"/>
        <end position="815"/>
    </location>
</feature>
<evidence type="ECO:0000256" key="1">
    <source>
        <dbReference type="ARBA" id="ARBA00004245"/>
    </source>
</evidence>
<dbReference type="OMA" id="YIFHECL"/>
<evidence type="ECO:0000313" key="9">
    <source>
        <dbReference type="EMBL" id="CDW82197.1"/>
    </source>
</evidence>
<keyword evidence="3" id="KW-0963">Cytoplasm</keyword>
<name>A0A078ALA9_STYLE</name>
<evidence type="ECO:0000256" key="3">
    <source>
        <dbReference type="ARBA" id="ARBA00022490"/>
    </source>
</evidence>
<dbReference type="FunCoup" id="A0A078ALA9">
    <property type="interactions" value="10"/>
</dbReference>
<dbReference type="InterPro" id="IPR007259">
    <property type="entry name" value="GCP"/>
</dbReference>
<feature type="domain" description="Gamma tubulin complex component protein N-terminal" evidence="8">
    <location>
        <begin position="197"/>
        <end position="494"/>
    </location>
</feature>
<dbReference type="GO" id="GO:0031122">
    <property type="term" value="P:cytoplasmic microtubule organization"/>
    <property type="evidence" value="ECO:0007669"/>
    <property type="project" value="TreeGrafter"/>
</dbReference>
<reference evidence="9 10" key="1">
    <citation type="submission" date="2014-06" db="EMBL/GenBank/DDBJ databases">
        <authorList>
            <person name="Swart Estienne"/>
        </authorList>
    </citation>
    <scope>NUCLEOTIDE SEQUENCE [LARGE SCALE GENOMIC DNA]</scope>
    <source>
        <strain evidence="9 10">130c</strain>
    </source>
</reference>
<keyword evidence="4" id="KW-0493">Microtubule</keyword>
<feature type="region of interest" description="Disordered" evidence="6">
    <location>
        <begin position="833"/>
        <end position="873"/>
    </location>
</feature>
<dbReference type="GO" id="GO:0051225">
    <property type="term" value="P:spindle assembly"/>
    <property type="evidence" value="ECO:0007669"/>
    <property type="project" value="TreeGrafter"/>
</dbReference>
<dbReference type="Pfam" id="PF04130">
    <property type="entry name" value="GCP_C_terminal"/>
    <property type="match status" value="1"/>
</dbReference>
<evidence type="ECO:0000259" key="7">
    <source>
        <dbReference type="Pfam" id="PF04130"/>
    </source>
</evidence>
<gene>
    <name evidence="9" type="primary">Contig1719.g1863</name>
    <name evidence="9" type="ORF">STYLEM_11226</name>
</gene>
<keyword evidence="5" id="KW-0206">Cytoskeleton</keyword>
<dbReference type="GO" id="GO:0051321">
    <property type="term" value="P:meiotic cell cycle"/>
    <property type="evidence" value="ECO:0007669"/>
    <property type="project" value="TreeGrafter"/>
</dbReference>
<protein>
    <submittedName>
        <fullName evidence="9">Gamma-tubulin complex</fullName>
    </submittedName>
</protein>
<dbReference type="Gene3D" id="1.20.120.1900">
    <property type="entry name" value="Gamma-tubulin complex, C-terminal domain"/>
    <property type="match status" value="1"/>
</dbReference>
<dbReference type="OrthoDB" id="5860513at2759"/>
<evidence type="ECO:0000313" key="10">
    <source>
        <dbReference type="Proteomes" id="UP000039865"/>
    </source>
</evidence>
<sequence>MENPVTGQFIIAKSLQDLVTYYLPGNASDAQIQKFVQYFLRILSSRLQSSYQNADHDHLRQLLLKKVTSKPKPNNPRSSIGEEAQRFENLFQKFKKNRTLNKSTEMLHLLLQLSGEGANNSKSSGGVLESVFNNKIINKIDYQPSQNKKRDKAAGNLDIEMKDSSSKSQSTKQKQLDYLKNMRYNSISGEINEDTIVRDLIYVFQGIQGQHIQYSMLEDSFILSPSCIVSPSTRKIINELCELGWLFKKVYEWLSRNQETQSHINQVTQSLTFAIQSELTEYYRLIAILESQKTKYSQEDPANYLNLKKLYLWIQEPLERMKWLAIIIDSVQNLRGGAVCSAINSYVLNGSPSTKQFISRILKEVSSPILNMIKQWMIEGEINDPFQEFFVEVDPIVPDDKLWTEKYKLNYIMIPSFLTNALAHKILLTGKAVNFIRRCCQEQDWILDISLQLPFETSTLLVGSASDTFQHLKNWVDHAYQVTNQQLLKILFTKYKFEGHCNSIRKYLLMGQGDFMQYLMDLLSDELNNSAAQIYRHQLMGQLETAIRSSNAQYHDPEFLNRLDIRLLESSPGDKGWEIFMLDYRVNDLSPLSTVFTEDIMQSYKKVFNFLWRLKRIEYLLSQLWRKNQEHSDKFEKIKGMRDVFHKFNLYHHEMVHFVSNIHNYIMVEVLESQWKIFQDDMKQAQDLDQLIEYQKKFVNSILDKALLNDKNNQLYRTLQKLLQLVYSFTYMKDKHFYQSAIDEYERIMNNQQIDPNMLDEDDLKSKIRVQSIDQMRKNHFEFLKQIQTFKDSLLQQSQTNLKYLLCRLDFNEYYHTMEVKNQQALQEMRNRGGVGEDLDDMDDDQDDDEDDDDEDDDDQDDDDDDDEENDDCIIIGSNTNQQVQYSQQQQQQMFQQQFQQQQFQRQQYQNASGSKGGVGLDSTLGLNSLGGAYAYNSNFNSQGKPGSYQ</sequence>
<evidence type="ECO:0000259" key="8">
    <source>
        <dbReference type="Pfam" id="PF17681"/>
    </source>
</evidence>
<comment type="subcellular location">
    <subcellularLocation>
        <location evidence="1">Cytoplasm</location>
        <location evidence="1">Cytoskeleton</location>
    </subcellularLocation>
</comment>
<comment type="similarity">
    <text evidence="2">Belongs to the TUBGCP family.</text>
</comment>
<dbReference type="GO" id="GO:0007020">
    <property type="term" value="P:microtubule nucleation"/>
    <property type="evidence" value="ECO:0007669"/>
    <property type="project" value="InterPro"/>
</dbReference>
<dbReference type="AlphaFoldDB" id="A0A078ALA9"/>
<keyword evidence="10" id="KW-1185">Reference proteome</keyword>
<dbReference type="PANTHER" id="PTHR19302:SF14">
    <property type="entry name" value="GAMMA-TUBULIN COMPLEX COMPONENT 3"/>
    <property type="match status" value="1"/>
</dbReference>
<accession>A0A078ALA9</accession>
<dbReference type="InParanoid" id="A0A078ALA9"/>
<dbReference type="GO" id="GO:0043015">
    <property type="term" value="F:gamma-tubulin binding"/>
    <property type="evidence" value="ECO:0007669"/>
    <property type="project" value="InterPro"/>
</dbReference>
<dbReference type="InterPro" id="IPR041470">
    <property type="entry name" value="GCP_N"/>
</dbReference>
<organism evidence="9 10">
    <name type="scientific">Stylonychia lemnae</name>
    <name type="common">Ciliate</name>
    <dbReference type="NCBI Taxonomy" id="5949"/>
    <lineage>
        <taxon>Eukaryota</taxon>
        <taxon>Sar</taxon>
        <taxon>Alveolata</taxon>
        <taxon>Ciliophora</taxon>
        <taxon>Intramacronucleata</taxon>
        <taxon>Spirotrichea</taxon>
        <taxon>Stichotrichia</taxon>
        <taxon>Sporadotrichida</taxon>
        <taxon>Oxytrichidae</taxon>
        <taxon>Stylonychinae</taxon>
        <taxon>Stylonychia</taxon>
    </lineage>
</organism>
<evidence type="ECO:0000256" key="4">
    <source>
        <dbReference type="ARBA" id="ARBA00022701"/>
    </source>
</evidence>
<dbReference type="EMBL" id="CCKQ01010656">
    <property type="protein sequence ID" value="CDW82197.1"/>
    <property type="molecule type" value="Genomic_DNA"/>
</dbReference>
<dbReference type="PANTHER" id="PTHR19302">
    <property type="entry name" value="GAMMA TUBULIN COMPLEX PROTEIN"/>
    <property type="match status" value="1"/>
</dbReference>
<dbReference type="Proteomes" id="UP000039865">
    <property type="component" value="Unassembled WGS sequence"/>
</dbReference>
<dbReference type="GO" id="GO:0005874">
    <property type="term" value="C:microtubule"/>
    <property type="evidence" value="ECO:0007669"/>
    <property type="project" value="UniProtKB-KW"/>
</dbReference>
<dbReference type="GO" id="GO:0000922">
    <property type="term" value="C:spindle pole"/>
    <property type="evidence" value="ECO:0007669"/>
    <property type="project" value="InterPro"/>
</dbReference>